<evidence type="ECO:0000256" key="7">
    <source>
        <dbReference type="ARBA" id="ARBA00023180"/>
    </source>
</evidence>
<feature type="chain" id="PRO_5003542314" description="Lipocalin/cytosolic fatty-acid binding domain-containing protein" evidence="9">
    <location>
        <begin position="21"/>
        <end position="198"/>
    </location>
</feature>
<dbReference type="InterPro" id="IPR000566">
    <property type="entry name" value="Lipocln_cytosolic_FA-bd_dom"/>
</dbReference>
<reference evidence="11" key="3">
    <citation type="submission" date="2025-09" db="UniProtKB">
        <authorList>
            <consortium name="Ensembl"/>
        </authorList>
    </citation>
    <scope>IDENTIFICATION</scope>
    <source>
        <strain evidence="11">2N</strain>
    </source>
</reference>
<dbReference type="InParanoid" id="H0UZ58"/>
<sequence>MELGLLCRSLILLWALPIKAQDSFPYMIRILPLSSVPLQPDFQDDQFQGKWYAVGVADNTIQNGNESNLTMYSINYELKEDHSFNMNTTLLRDNVCEYSMKTLIPSFQPGHFSLHNLRSYRGMMSYTVRVVATNYFEFAMVYRQKIVRFKVYYKITLYGRTKELSPELKERFIKFAKTLCLTEDNVTFPVPVEECIDD</sequence>
<keyword evidence="5 9" id="KW-0732">Signal</keyword>
<evidence type="ECO:0000256" key="9">
    <source>
        <dbReference type="SAM" id="SignalP"/>
    </source>
</evidence>
<evidence type="ECO:0000256" key="4">
    <source>
        <dbReference type="ARBA" id="ARBA00022525"/>
    </source>
</evidence>
<dbReference type="AlphaFoldDB" id="H0UZ58"/>
<keyword evidence="7" id="KW-0325">Glycoprotein</keyword>
<name>H0UZ58_CAVPO</name>
<reference evidence="12" key="1">
    <citation type="journal article" date="2011" name="Nature">
        <title>A high-resolution map of human evolutionary constraint using 29 mammals.</title>
        <authorList>
            <person name="Lindblad-Toh K."/>
            <person name="Garber M."/>
            <person name="Zuk O."/>
            <person name="Lin M.F."/>
            <person name="Parker B.J."/>
            <person name="Washietl S."/>
            <person name="Kheradpour P."/>
            <person name="Ernst J."/>
            <person name="Jordan G."/>
            <person name="Mauceli E."/>
            <person name="Ward L.D."/>
            <person name="Lowe C.B."/>
            <person name="Holloway A.K."/>
            <person name="Clamp M."/>
            <person name="Gnerre S."/>
            <person name="Alfoldi J."/>
            <person name="Beal K."/>
            <person name="Chang J."/>
            <person name="Clawson H."/>
            <person name="Cuff J."/>
            <person name="Di Palma F."/>
            <person name="Fitzgerald S."/>
            <person name="Flicek P."/>
            <person name="Guttman M."/>
            <person name="Hubisz M.J."/>
            <person name="Jaffe D.B."/>
            <person name="Jungreis I."/>
            <person name="Kent W.J."/>
            <person name="Kostka D."/>
            <person name="Lara M."/>
            <person name="Martins A.L."/>
            <person name="Massingham T."/>
            <person name="Moltke I."/>
            <person name="Raney B.J."/>
            <person name="Rasmussen M.D."/>
            <person name="Robinson J."/>
            <person name="Stark A."/>
            <person name="Vilella A.J."/>
            <person name="Wen J."/>
            <person name="Xie X."/>
            <person name="Zody M.C."/>
            <person name="Baldwin J."/>
            <person name="Bloom T."/>
            <person name="Chin C.W."/>
            <person name="Heiman D."/>
            <person name="Nicol R."/>
            <person name="Nusbaum C."/>
            <person name="Young S."/>
            <person name="Wilkinson J."/>
            <person name="Worley K.C."/>
            <person name="Kovar C.L."/>
            <person name="Muzny D.M."/>
            <person name="Gibbs R.A."/>
            <person name="Cree A."/>
            <person name="Dihn H.H."/>
            <person name="Fowler G."/>
            <person name="Jhangiani S."/>
            <person name="Joshi V."/>
            <person name="Lee S."/>
            <person name="Lewis L.R."/>
            <person name="Nazareth L.V."/>
            <person name="Okwuonu G."/>
            <person name="Santibanez J."/>
            <person name="Warren W.C."/>
            <person name="Mardis E.R."/>
            <person name="Weinstock G.M."/>
            <person name="Wilson R.K."/>
            <person name="Delehaunty K."/>
            <person name="Dooling D."/>
            <person name="Fronik C."/>
            <person name="Fulton L."/>
            <person name="Fulton B."/>
            <person name="Graves T."/>
            <person name="Minx P."/>
            <person name="Sodergren E."/>
            <person name="Birney E."/>
            <person name="Margulies E.H."/>
            <person name="Herrero J."/>
            <person name="Green E.D."/>
            <person name="Haussler D."/>
            <person name="Siepel A."/>
            <person name="Goldman N."/>
            <person name="Pollard K.S."/>
            <person name="Pedersen J.S."/>
            <person name="Lander E.S."/>
            <person name="Kellis M."/>
        </authorList>
    </citation>
    <scope>NUCLEOTIDE SEQUENCE [LARGE SCALE GENOMIC DNA]</scope>
    <source>
        <strain evidence="12">2N</strain>
    </source>
</reference>
<organism evidence="11 12">
    <name type="scientific">Cavia porcellus</name>
    <name type="common">Guinea pig</name>
    <dbReference type="NCBI Taxonomy" id="10141"/>
    <lineage>
        <taxon>Eukaryota</taxon>
        <taxon>Metazoa</taxon>
        <taxon>Chordata</taxon>
        <taxon>Craniata</taxon>
        <taxon>Vertebrata</taxon>
        <taxon>Euteleostomi</taxon>
        <taxon>Mammalia</taxon>
        <taxon>Eutheria</taxon>
        <taxon>Euarchontoglires</taxon>
        <taxon>Glires</taxon>
        <taxon>Rodentia</taxon>
        <taxon>Hystricomorpha</taxon>
        <taxon>Caviidae</taxon>
        <taxon>Cavia</taxon>
    </lineage>
</organism>
<evidence type="ECO:0000256" key="6">
    <source>
        <dbReference type="ARBA" id="ARBA00023157"/>
    </source>
</evidence>
<dbReference type="eggNOG" id="ENOG502T7VZ">
    <property type="taxonomic scope" value="Eukaryota"/>
</dbReference>
<dbReference type="PROSITE" id="PS00213">
    <property type="entry name" value="LIPOCALIN"/>
    <property type="match status" value="1"/>
</dbReference>
<dbReference type="Pfam" id="PF00061">
    <property type="entry name" value="Lipocalin"/>
    <property type="match status" value="1"/>
</dbReference>
<evidence type="ECO:0000256" key="5">
    <source>
        <dbReference type="ARBA" id="ARBA00022729"/>
    </source>
</evidence>
<dbReference type="InterPro" id="IPR003087">
    <property type="entry name" value="LCN2/LCN12"/>
</dbReference>
<evidence type="ECO:0000256" key="2">
    <source>
        <dbReference type="ARBA" id="ARBA00006889"/>
    </source>
</evidence>
<comment type="subcellular location">
    <subcellularLocation>
        <location evidence="1">Secreted</location>
    </subcellularLocation>
</comment>
<keyword evidence="12" id="KW-1185">Reference proteome</keyword>
<dbReference type="InterPro" id="IPR012674">
    <property type="entry name" value="Calycin"/>
</dbReference>
<dbReference type="SUPFAM" id="SSF50814">
    <property type="entry name" value="Lipocalins"/>
    <property type="match status" value="1"/>
</dbReference>
<dbReference type="Ensembl" id="ENSCPOT00000002738.3">
    <property type="protein sequence ID" value="ENSCPOP00000002454.2"/>
    <property type="gene ID" value="ENSCPOG00000002704.4"/>
</dbReference>
<keyword evidence="6" id="KW-1015">Disulfide bond</keyword>
<feature type="signal peptide" evidence="9">
    <location>
        <begin position="1"/>
        <end position="20"/>
    </location>
</feature>
<dbReference type="GO" id="GO:0005615">
    <property type="term" value="C:extracellular space"/>
    <property type="evidence" value="ECO:0007669"/>
    <property type="project" value="TreeGrafter"/>
</dbReference>
<comment type="similarity">
    <text evidence="2 8">Belongs to the calycin superfamily. Lipocalin family.</text>
</comment>
<dbReference type="PRINTS" id="PR01275">
    <property type="entry name" value="NGELATINASE"/>
</dbReference>
<dbReference type="InterPro" id="IPR022272">
    <property type="entry name" value="Lipocalin_CS"/>
</dbReference>
<accession>H0UZ58</accession>
<dbReference type="Bgee" id="ENSCPOG00000002704">
    <property type="expression patterns" value="Expressed in zone of skin"/>
</dbReference>
<dbReference type="VEuPathDB" id="HostDB:ENSCPOG00000002704"/>
<dbReference type="EMBL" id="AAKN02030192">
    <property type="status" value="NOT_ANNOTATED_CDS"/>
    <property type="molecule type" value="Genomic_DNA"/>
</dbReference>
<dbReference type="GO" id="GO:0036094">
    <property type="term" value="F:small molecule binding"/>
    <property type="evidence" value="ECO:0007669"/>
    <property type="project" value="InterPro"/>
</dbReference>
<dbReference type="PRINTS" id="PR00179">
    <property type="entry name" value="LIPOCALIN"/>
</dbReference>
<dbReference type="STRING" id="10141.ENSCPOP00000002454"/>
<dbReference type="GeneTree" id="ENSGT01050000244868"/>
<evidence type="ECO:0000256" key="8">
    <source>
        <dbReference type="RuleBase" id="RU003695"/>
    </source>
</evidence>
<evidence type="ECO:0000313" key="12">
    <source>
        <dbReference type="Proteomes" id="UP000005447"/>
    </source>
</evidence>
<dbReference type="HOGENOM" id="CLU_094061_2_0_1"/>
<keyword evidence="4" id="KW-0964">Secreted</keyword>
<evidence type="ECO:0000313" key="11">
    <source>
        <dbReference type="Ensembl" id="ENSCPOP00000002454.2"/>
    </source>
</evidence>
<dbReference type="Proteomes" id="UP000005447">
    <property type="component" value="Unassembled WGS sequence"/>
</dbReference>
<evidence type="ECO:0000259" key="10">
    <source>
        <dbReference type="Pfam" id="PF00061"/>
    </source>
</evidence>
<feature type="domain" description="Lipocalin/cytosolic fatty-acid binding" evidence="10">
    <location>
        <begin position="48"/>
        <end position="190"/>
    </location>
</feature>
<dbReference type="OMA" id="YMIRILP"/>
<evidence type="ECO:0000256" key="3">
    <source>
        <dbReference type="ARBA" id="ARBA00022448"/>
    </source>
</evidence>
<evidence type="ECO:0000256" key="1">
    <source>
        <dbReference type="ARBA" id="ARBA00004613"/>
    </source>
</evidence>
<dbReference type="InterPro" id="IPR002345">
    <property type="entry name" value="Lipocalin"/>
</dbReference>
<protein>
    <recommendedName>
        <fullName evidence="10">Lipocalin/cytosolic fatty-acid binding domain-containing protein</fullName>
    </recommendedName>
</protein>
<proteinExistence type="inferred from homology"/>
<keyword evidence="3" id="KW-0813">Transport</keyword>
<dbReference type="PANTHER" id="PTHR11430">
    <property type="entry name" value="LIPOCALIN"/>
    <property type="match status" value="1"/>
</dbReference>
<dbReference type="PANTHER" id="PTHR11430:SF13">
    <property type="entry name" value="NEUTROPHIL GELATINASE-ASSOCIATED LIPOCALIN"/>
    <property type="match status" value="1"/>
</dbReference>
<dbReference type="Gene3D" id="2.40.128.20">
    <property type="match status" value="1"/>
</dbReference>
<reference evidence="11" key="2">
    <citation type="submission" date="2025-08" db="UniProtKB">
        <authorList>
            <consortium name="Ensembl"/>
        </authorList>
    </citation>
    <scope>IDENTIFICATION</scope>
    <source>
        <strain evidence="11">2N</strain>
    </source>
</reference>